<dbReference type="EMBL" id="JBJUIK010000003">
    <property type="protein sequence ID" value="KAL3532921.1"/>
    <property type="molecule type" value="Genomic_DNA"/>
</dbReference>
<proteinExistence type="predicted"/>
<dbReference type="Gene3D" id="2.40.40.10">
    <property type="entry name" value="RlpA-like domain"/>
    <property type="match status" value="1"/>
</dbReference>
<dbReference type="InterPro" id="IPR007112">
    <property type="entry name" value="Expansin/allergen_DPBB_dom"/>
</dbReference>
<keyword evidence="4" id="KW-1185">Reference proteome</keyword>
<evidence type="ECO:0000259" key="2">
    <source>
        <dbReference type="PROSITE" id="PS50842"/>
    </source>
</evidence>
<comment type="caution">
    <text evidence="3">The sequence shown here is derived from an EMBL/GenBank/DDBJ whole genome shotgun (WGS) entry which is preliminary data.</text>
</comment>
<accession>A0ABD3AP01</accession>
<feature type="domain" description="Expansin-like EG45" evidence="2">
    <location>
        <begin position="26"/>
        <end position="127"/>
    </location>
</feature>
<dbReference type="PANTHER" id="PTHR47295">
    <property type="entry name" value="EG45-LIKE DOMAIN CONTAINING PROTEIN 1-RELATED"/>
    <property type="match status" value="1"/>
</dbReference>
<keyword evidence="1" id="KW-0732">Signal</keyword>
<dbReference type="SUPFAM" id="SSF50685">
    <property type="entry name" value="Barwin-like endoglucanases"/>
    <property type="match status" value="1"/>
</dbReference>
<dbReference type="InterPro" id="IPR044206">
    <property type="entry name" value="EGC1/2"/>
</dbReference>
<dbReference type="Pfam" id="PF03330">
    <property type="entry name" value="DPBB_1"/>
    <property type="match status" value="1"/>
</dbReference>
<dbReference type="InterPro" id="IPR009009">
    <property type="entry name" value="RlpA-like_DPBB"/>
</dbReference>
<dbReference type="Proteomes" id="UP001630127">
    <property type="component" value="Unassembled WGS sequence"/>
</dbReference>
<reference evidence="3 4" key="1">
    <citation type="submission" date="2024-11" db="EMBL/GenBank/DDBJ databases">
        <title>A near-complete genome assembly of Cinchona calisaya.</title>
        <authorList>
            <person name="Lian D.C."/>
            <person name="Zhao X.W."/>
            <person name="Wei L."/>
        </authorList>
    </citation>
    <scope>NUCLEOTIDE SEQUENCE [LARGE SCALE GENOMIC DNA]</scope>
    <source>
        <tissue evidence="3">Nenye</tissue>
    </source>
</reference>
<sequence length="127" mass="13260">MAALNKILVLNGLLVSLGFAAHADDGTATFYTIFNPSACYGFGTPTSMVAAARAEIFQDGAACFTKYSISCTDGTNLGTSHPCTGGSVEVEIVDLCKDCRGTFDLSQDAFAAIADLNAGKILIEYDQ</sequence>
<dbReference type="AlphaFoldDB" id="A0ABD3AP01"/>
<gene>
    <name evidence="3" type="ORF">ACH5RR_006442</name>
</gene>
<evidence type="ECO:0000313" key="3">
    <source>
        <dbReference type="EMBL" id="KAL3532921.1"/>
    </source>
</evidence>
<organism evidence="3 4">
    <name type="scientific">Cinchona calisaya</name>
    <dbReference type="NCBI Taxonomy" id="153742"/>
    <lineage>
        <taxon>Eukaryota</taxon>
        <taxon>Viridiplantae</taxon>
        <taxon>Streptophyta</taxon>
        <taxon>Embryophyta</taxon>
        <taxon>Tracheophyta</taxon>
        <taxon>Spermatophyta</taxon>
        <taxon>Magnoliopsida</taxon>
        <taxon>eudicotyledons</taxon>
        <taxon>Gunneridae</taxon>
        <taxon>Pentapetalae</taxon>
        <taxon>asterids</taxon>
        <taxon>lamiids</taxon>
        <taxon>Gentianales</taxon>
        <taxon>Rubiaceae</taxon>
        <taxon>Cinchonoideae</taxon>
        <taxon>Cinchoneae</taxon>
        <taxon>Cinchona</taxon>
    </lineage>
</organism>
<feature type="signal peptide" evidence="1">
    <location>
        <begin position="1"/>
        <end position="23"/>
    </location>
</feature>
<evidence type="ECO:0000256" key="1">
    <source>
        <dbReference type="SAM" id="SignalP"/>
    </source>
</evidence>
<dbReference type="PROSITE" id="PS50842">
    <property type="entry name" value="EXPANSIN_EG45"/>
    <property type="match status" value="1"/>
</dbReference>
<evidence type="ECO:0000313" key="4">
    <source>
        <dbReference type="Proteomes" id="UP001630127"/>
    </source>
</evidence>
<name>A0ABD3AP01_9GENT</name>
<feature type="chain" id="PRO_5044838177" description="Expansin-like EG45 domain-containing protein" evidence="1">
    <location>
        <begin position="24"/>
        <end position="127"/>
    </location>
</feature>
<dbReference type="InterPro" id="IPR036908">
    <property type="entry name" value="RlpA-like_sf"/>
</dbReference>
<protein>
    <recommendedName>
        <fullName evidence="2">Expansin-like EG45 domain-containing protein</fullName>
    </recommendedName>
</protein>
<dbReference type="CDD" id="cd22269">
    <property type="entry name" value="DPBB_EG45-like"/>
    <property type="match status" value="1"/>
</dbReference>
<dbReference type="PANTHER" id="PTHR47295:SF2">
    <property type="entry name" value="EG45-LIKE DOMAIN CONTAINING PROTEIN 1-RELATED"/>
    <property type="match status" value="1"/>
</dbReference>